<dbReference type="Proteomes" id="UP000184543">
    <property type="component" value="Unassembled WGS sequence"/>
</dbReference>
<name>A0A1M6HH80_9FLAO</name>
<dbReference type="SUPFAM" id="SSF55729">
    <property type="entry name" value="Acyl-CoA N-acyltransferases (Nat)"/>
    <property type="match status" value="1"/>
</dbReference>
<dbReference type="Pfam" id="PF13302">
    <property type="entry name" value="Acetyltransf_3"/>
    <property type="match status" value="1"/>
</dbReference>
<keyword evidence="2" id="KW-0808">Transferase</keyword>
<evidence type="ECO:0000313" key="3">
    <source>
        <dbReference type="Proteomes" id="UP000184543"/>
    </source>
</evidence>
<protein>
    <submittedName>
        <fullName evidence="2">Acetyltransferase (GNAT) domain-containing protein</fullName>
    </submittedName>
</protein>
<gene>
    <name evidence="2" type="ORF">SAMN04488513_10347</name>
</gene>
<dbReference type="Gene3D" id="3.40.630.30">
    <property type="match status" value="1"/>
</dbReference>
<evidence type="ECO:0000259" key="1">
    <source>
        <dbReference type="Pfam" id="PF13302"/>
    </source>
</evidence>
<dbReference type="EMBL" id="FQYU01000003">
    <property type="protein sequence ID" value="SHJ21479.1"/>
    <property type="molecule type" value="Genomic_DNA"/>
</dbReference>
<proteinExistence type="predicted"/>
<evidence type="ECO:0000313" key="2">
    <source>
        <dbReference type="EMBL" id="SHJ21479.1"/>
    </source>
</evidence>
<keyword evidence="3" id="KW-1185">Reference proteome</keyword>
<dbReference type="STRING" id="192903.SAMN04488513_10347"/>
<dbReference type="InterPro" id="IPR016181">
    <property type="entry name" value="Acyl_CoA_acyltransferase"/>
</dbReference>
<dbReference type="GO" id="GO:0016747">
    <property type="term" value="F:acyltransferase activity, transferring groups other than amino-acyl groups"/>
    <property type="evidence" value="ECO:0007669"/>
    <property type="project" value="InterPro"/>
</dbReference>
<dbReference type="InterPro" id="IPR000182">
    <property type="entry name" value="GNAT_dom"/>
</dbReference>
<organism evidence="2 3">
    <name type="scientific">Pseudozobellia thermophila</name>
    <dbReference type="NCBI Taxonomy" id="192903"/>
    <lineage>
        <taxon>Bacteria</taxon>
        <taxon>Pseudomonadati</taxon>
        <taxon>Bacteroidota</taxon>
        <taxon>Flavobacteriia</taxon>
        <taxon>Flavobacteriales</taxon>
        <taxon>Flavobacteriaceae</taxon>
        <taxon>Pseudozobellia</taxon>
    </lineage>
</organism>
<accession>A0A1M6HH80</accession>
<dbReference type="AlphaFoldDB" id="A0A1M6HH80"/>
<sequence length="103" mass="12023">MDGQETERLVFRKVRRSDFDSWLPFHEDPRSSQYWKGLPKDPKEACQQQLNRVFERYENHLGGMNALSSKASGRLIGLAGLLVQHVDGREELEIAYSILPEYW</sequence>
<reference evidence="3" key="1">
    <citation type="submission" date="2016-11" db="EMBL/GenBank/DDBJ databases">
        <authorList>
            <person name="Varghese N."/>
            <person name="Submissions S."/>
        </authorList>
    </citation>
    <scope>NUCLEOTIDE SEQUENCE [LARGE SCALE GENOMIC DNA]</scope>
    <source>
        <strain evidence="3">DSM 19858</strain>
    </source>
</reference>
<feature type="domain" description="N-acetyltransferase" evidence="1">
    <location>
        <begin position="8"/>
        <end position="103"/>
    </location>
</feature>